<dbReference type="Gene3D" id="1.50.40.10">
    <property type="entry name" value="Mitochondrial carrier domain"/>
    <property type="match status" value="1"/>
</dbReference>
<keyword evidence="8" id="KW-1133">Transmembrane helix</keyword>
<feature type="repeat" description="Solcar" evidence="6">
    <location>
        <begin position="54"/>
        <end position="161"/>
    </location>
</feature>
<evidence type="ECO:0000256" key="7">
    <source>
        <dbReference type="RuleBase" id="RU000488"/>
    </source>
</evidence>
<evidence type="ECO:0000256" key="5">
    <source>
        <dbReference type="ARBA" id="ARBA00023136"/>
    </source>
</evidence>
<evidence type="ECO:0000256" key="1">
    <source>
        <dbReference type="ARBA" id="ARBA00004141"/>
    </source>
</evidence>
<reference evidence="9" key="1">
    <citation type="submission" date="2021-02" db="EMBL/GenBank/DDBJ databases">
        <authorList>
            <person name="Dougan E. K."/>
            <person name="Rhodes N."/>
            <person name="Thang M."/>
            <person name="Chan C."/>
        </authorList>
    </citation>
    <scope>NUCLEOTIDE SEQUENCE</scope>
</reference>
<keyword evidence="4" id="KW-0677">Repeat</keyword>
<sequence>VVAKLFSDRDQLICSETKLKAYAEYLDIPAKTMAKKCKSIMPDKMEYKSAQSLKKLLLEQKPRSGGFAGCIGKTVTAPLSRLTVLSQTSSLLAGSSTSAASSCGSAAKGGAFADGAIVQGLGRIVRSEGYRGLWKGNVCTLVHRFPFTGVNFAVHEMLKQQMPLSWQRSVLGKFFPGAMAGCVAVIICYPLEVARTRLMTESRLNGRYKTPWACISKLISEGSLYRGMGVSLLVTAPCVSASFGAYDLIKEQMRLLGFEPGSAFVTTVSGGLSGLVGSSLTFPMDTVRRRMQVGGMADVNRTMLQEARSLWQMEGARGFYRGISPEMMKVFPCVALTFWVFEVLRSRGTKVF</sequence>
<feature type="repeat" description="Solcar" evidence="6">
    <location>
        <begin position="168"/>
        <end position="252"/>
    </location>
</feature>
<comment type="subcellular location">
    <subcellularLocation>
        <location evidence="1">Membrane</location>
        <topology evidence="1">Multi-pass membrane protein</topology>
    </subcellularLocation>
</comment>
<dbReference type="InterPro" id="IPR018108">
    <property type="entry name" value="MCP_transmembrane"/>
</dbReference>
<name>A0A813KC92_POLGL</name>
<dbReference type="PRINTS" id="PR00926">
    <property type="entry name" value="MITOCARRIER"/>
</dbReference>
<evidence type="ECO:0000256" key="3">
    <source>
        <dbReference type="ARBA" id="ARBA00022692"/>
    </source>
</evidence>
<evidence type="ECO:0008006" key="11">
    <source>
        <dbReference type="Google" id="ProtNLM"/>
    </source>
</evidence>
<feature type="transmembrane region" description="Helical" evidence="8">
    <location>
        <begin position="227"/>
        <end position="249"/>
    </location>
</feature>
<feature type="repeat" description="Solcar" evidence="6">
    <location>
        <begin position="261"/>
        <end position="347"/>
    </location>
</feature>
<comment type="caution">
    <text evidence="9">The sequence shown here is derived from an EMBL/GenBank/DDBJ whole genome shotgun (WGS) entry which is preliminary data.</text>
</comment>
<proteinExistence type="inferred from homology"/>
<keyword evidence="5 6" id="KW-0472">Membrane</keyword>
<evidence type="ECO:0000256" key="6">
    <source>
        <dbReference type="PROSITE-ProRule" id="PRU00282"/>
    </source>
</evidence>
<gene>
    <name evidence="9" type="ORF">PGLA2088_LOCUS31282</name>
</gene>
<dbReference type="PANTHER" id="PTHR24089">
    <property type="entry name" value="SOLUTE CARRIER FAMILY 25"/>
    <property type="match status" value="1"/>
</dbReference>
<evidence type="ECO:0000313" key="10">
    <source>
        <dbReference type="Proteomes" id="UP000626109"/>
    </source>
</evidence>
<accession>A0A813KC92</accession>
<keyword evidence="3 6" id="KW-0812">Transmembrane</keyword>
<dbReference type="InterPro" id="IPR002067">
    <property type="entry name" value="MCP"/>
</dbReference>
<evidence type="ECO:0000313" key="9">
    <source>
        <dbReference type="EMBL" id="CAE8699724.1"/>
    </source>
</evidence>
<keyword evidence="2 7" id="KW-0813">Transport</keyword>
<dbReference type="AlphaFoldDB" id="A0A813KC92"/>
<comment type="similarity">
    <text evidence="7">Belongs to the mitochondrial carrier (TC 2.A.29) family.</text>
</comment>
<evidence type="ECO:0000256" key="2">
    <source>
        <dbReference type="ARBA" id="ARBA00022448"/>
    </source>
</evidence>
<dbReference type="Pfam" id="PF00153">
    <property type="entry name" value="Mito_carr"/>
    <property type="match status" value="3"/>
</dbReference>
<evidence type="ECO:0000256" key="4">
    <source>
        <dbReference type="ARBA" id="ARBA00022737"/>
    </source>
</evidence>
<feature type="transmembrane region" description="Helical" evidence="8">
    <location>
        <begin position="261"/>
        <end position="282"/>
    </location>
</feature>
<dbReference type="PROSITE" id="PS50920">
    <property type="entry name" value="SOLCAR"/>
    <property type="match status" value="3"/>
</dbReference>
<feature type="transmembrane region" description="Helical" evidence="8">
    <location>
        <begin position="174"/>
        <end position="194"/>
    </location>
</feature>
<protein>
    <recommendedName>
        <fullName evidence="11">Mitochondrial carrier protein</fullName>
    </recommendedName>
</protein>
<organism evidence="9 10">
    <name type="scientific">Polarella glacialis</name>
    <name type="common">Dinoflagellate</name>
    <dbReference type="NCBI Taxonomy" id="89957"/>
    <lineage>
        <taxon>Eukaryota</taxon>
        <taxon>Sar</taxon>
        <taxon>Alveolata</taxon>
        <taxon>Dinophyceae</taxon>
        <taxon>Suessiales</taxon>
        <taxon>Suessiaceae</taxon>
        <taxon>Polarella</taxon>
    </lineage>
</organism>
<dbReference type="GO" id="GO:0016020">
    <property type="term" value="C:membrane"/>
    <property type="evidence" value="ECO:0007669"/>
    <property type="project" value="UniProtKB-SubCell"/>
</dbReference>
<dbReference type="GO" id="GO:0055085">
    <property type="term" value="P:transmembrane transport"/>
    <property type="evidence" value="ECO:0007669"/>
    <property type="project" value="InterPro"/>
</dbReference>
<dbReference type="EMBL" id="CAJNNW010029288">
    <property type="protein sequence ID" value="CAE8699724.1"/>
    <property type="molecule type" value="Genomic_DNA"/>
</dbReference>
<evidence type="ECO:0000256" key="8">
    <source>
        <dbReference type="SAM" id="Phobius"/>
    </source>
</evidence>
<dbReference type="Proteomes" id="UP000626109">
    <property type="component" value="Unassembled WGS sequence"/>
</dbReference>
<dbReference type="InterPro" id="IPR023395">
    <property type="entry name" value="MCP_dom_sf"/>
</dbReference>
<dbReference type="SUPFAM" id="SSF103506">
    <property type="entry name" value="Mitochondrial carrier"/>
    <property type="match status" value="1"/>
</dbReference>
<feature type="non-terminal residue" evidence="9">
    <location>
        <position position="352"/>
    </location>
</feature>